<feature type="region of interest" description="Disordered" evidence="1">
    <location>
        <begin position="526"/>
        <end position="550"/>
    </location>
</feature>
<feature type="region of interest" description="Disordered" evidence="1">
    <location>
        <begin position="473"/>
        <end position="492"/>
    </location>
</feature>
<evidence type="ECO:0000313" key="2">
    <source>
        <dbReference type="EMBL" id="KAF2155567.1"/>
    </source>
</evidence>
<feature type="region of interest" description="Disordered" evidence="1">
    <location>
        <begin position="210"/>
        <end position="249"/>
    </location>
</feature>
<gene>
    <name evidence="2" type="ORF">K461DRAFT_290587</name>
</gene>
<feature type="region of interest" description="Disordered" evidence="1">
    <location>
        <begin position="100"/>
        <end position="127"/>
    </location>
</feature>
<feature type="region of interest" description="Disordered" evidence="1">
    <location>
        <begin position="565"/>
        <end position="587"/>
    </location>
</feature>
<dbReference type="AlphaFoldDB" id="A0A9P4J8V4"/>
<comment type="caution">
    <text evidence="2">The sequence shown here is derived from an EMBL/GenBank/DDBJ whole genome shotgun (WGS) entry which is preliminary data.</text>
</comment>
<organism evidence="2 3">
    <name type="scientific">Myriangium duriaei CBS 260.36</name>
    <dbReference type="NCBI Taxonomy" id="1168546"/>
    <lineage>
        <taxon>Eukaryota</taxon>
        <taxon>Fungi</taxon>
        <taxon>Dikarya</taxon>
        <taxon>Ascomycota</taxon>
        <taxon>Pezizomycotina</taxon>
        <taxon>Dothideomycetes</taxon>
        <taxon>Dothideomycetidae</taxon>
        <taxon>Myriangiales</taxon>
        <taxon>Myriangiaceae</taxon>
        <taxon>Myriangium</taxon>
    </lineage>
</organism>
<dbReference type="EMBL" id="ML996082">
    <property type="protein sequence ID" value="KAF2155567.1"/>
    <property type="molecule type" value="Genomic_DNA"/>
</dbReference>
<feature type="compositionally biased region" description="Basic residues" evidence="1">
    <location>
        <begin position="236"/>
        <end position="246"/>
    </location>
</feature>
<dbReference type="OrthoDB" id="3437384at2759"/>
<evidence type="ECO:0000256" key="1">
    <source>
        <dbReference type="SAM" id="MobiDB-lite"/>
    </source>
</evidence>
<feature type="region of interest" description="Disordered" evidence="1">
    <location>
        <begin position="1"/>
        <end position="62"/>
    </location>
</feature>
<dbReference type="Proteomes" id="UP000799439">
    <property type="component" value="Unassembled WGS sequence"/>
</dbReference>
<feature type="compositionally biased region" description="Basic and acidic residues" evidence="1">
    <location>
        <begin position="102"/>
        <end position="111"/>
    </location>
</feature>
<accession>A0A9P4J8V4</accession>
<feature type="compositionally biased region" description="Basic and acidic residues" evidence="1">
    <location>
        <begin position="45"/>
        <end position="56"/>
    </location>
</feature>
<sequence>MVPSPQRSSEDAKAIARQQSLEDYERNLTVQGDDRRRTSSVNVDKLQEVQKDDRTDSVTQKTPHLTRAAPLLGPRLKSGGNILMEKALEKHQQEKAAMFRVKGKEPKKDSEDNVAEGPVFNMSFGPASSPERIMSGMEDVDPLAGNQGKRSKSMVPLRLHAYRTPTPMPQKLCSISQSTTGSLGSVMVTPPASWARFPSHDRRQRCRSAGIVDSITARDFAPSPTRNGQTTSHSSPIKKRSIRSRLRFSSSSNDSKLSRIWRYYTNLISSGSSYNRRTSVTTGGRLKNPELEMLPPIMSDDFHHEVVVPVATLTNNSNSSRKFSFERNEEAYELRALPGPSKDKSVEPSIDPKTITPETPHQRGAGRSARSQSFQDPALVTDGSGDLLGIPTVFSRPSAQALSEIYQRECVQPPLSDSSTSHDEAAYAASIPLPDTPSRIPTLANRRHKSSAQQLPSAPRALNSPRATLVLRPRTNNASRAPKHAASLHPSDARDVSGVSIRRFPSVTVVDDGKGDWRSVSLITASRSRSGSGSTKGSGSTLGGGHRVPTPMPCVAFAPEEVTLNGRGSEVSKSEESEESEVPIGDVRTSTMELLGRMKGEEERGLEELKRLLTVGLSRGSGER</sequence>
<protein>
    <submittedName>
        <fullName evidence="2">Uncharacterized protein</fullName>
    </submittedName>
</protein>
<evidence type="ECO:0000313" key="3">
    <source>
        <dbReference type="Proteomes" id="UP000799439"/>
    </source>
</evidence>
<keyword evidence="3" id="KW-1185">Reference proteome</keyword>
<proteinExistence type="predicted"/>
<feature type="region of interest" description="Disordered" evidence="1">
    <location>
        <begin position="413"/>
        <end position="466"/>
    </location>
</feature>
<feature type="region of interest" description="Disordered" evidence="1">
    <location>
        <begin position="334"/>
        <end position="382"/>
    </location>
</feature>
<feature type="compositionally biased region" description="Gly residues" evidence="1">
    <location>
        <begin position="534"/>
        <end position="546"/>
    </location>
</feature>
<name>A0A9P4J8V4_9PEZI</name>
<reference evidence="2" key="1">
    <citation type="journal article" date="2020" name="Stud. Mycol.">
        <title>101 Dothideomycetes genomes: a test case for predicting lifestyles and emergence of pathogens.</title>
        <authorList>
            <person name="Haridas S."/>
            <person name="Albert R."/>
            <person name="Binder M."/>
            <person name="Bloem J."/>
            <person name="Labutti K."/>
            <person name="Salamov A."/>
            <person name="Andreopoulos B."/>
            <person name="Baker S."/>
            <person name="Barry K."/>
            <person name="Bills G."/>
            <person name="Bluhm B."/>
            <person name="Cannon C."/>
            <person name="Castanera R."/>
            <person name="Culley D."/>
            <person name="Daum C."/>
            <person name="Ezra D."/>
            <person name="Gonzalez J."/>
            <person name="Henrissat B."/>
            <person name="Kuo A."/>
            <person name="Liang C."/>
            <person name="Lipzen A."/>
            <person name="Lutzoni F."/>
            <person name="Magnuson J."/>
            <person name="Mondo S."/>
            <person name="Nolan M."/>
            <person name="Ohm R."/>
            <person name="Pangilinan J."/>
            <person name="Park H.-J."/>
            <person name="Ramirez L."/>
            <person name="Alfaro M."/>
            <person name="Sun H."/>
            <person name="Tritt A."/>
            <person name="Yoshinaga Y."/>
            <person name="Zwiers L.-H."/>
            <person name="Turgeon B."/>
            <person name="Goodwin S."/>
            <person name="Spatafora J."/>
            <person name="Crous P."/>
            <person name="Grigoriev I."/>
        </authorList>
    </citation>
    <scope>NUCLEOTIDE SEQUENCE</scope>
    <source>
        <strain evidence="2">CBS 260.36</strain>
    </source>
</reference>